<protein>
    <submittedName>
        <fullName evidence="2">Uncharacterized protein</fullName>
    </submittedName>
</protein>
<evidence type="ECO:0000313" key="2">
    <source>
        <dbReference type="EMBL" id="CAF4290728.1"/>
    </source>
</evidence>
<feature type="compositionally biased region" description="Acidic residues" evidence="1">
    <location>
        <begin position="49"/>
        <end position="61"/>
    </location>
</feature>
<reference evidence="2" key="1">
    <citation type="submission" date="2021-02" db="EMBL/GenBank/DDBJ databases">
        <authorList>
            <person name="Nowell W R."/>
        </authorList>
    </citation>
    <scope>NUCLEOTIDE SEQUENCE</scope>
</reference>
<feature type="compositionally biased region" description="Polar residues" evidence="1">
    <location>
        <begin position="66"/>
        <end position="95"/>
    </location>
</feature>
<dbReference type="AlphaFoldDB" id="A0A820HAT5"/>
<evidence type="ECO:0000313" key="3">
    <source>
        <dbReference type="Proteomes" id="UP000663836"/>
    </source>
</evidence>
<comment type="caution">
    <text evidence="2">The sequence shown here is derived from an EMBL/GenBank/DDBJ whole genome shotgun (WGS) entry which is preliminary data.</text>
</comment>
<gene>
    <name evidence="2" type="ORF">JBS370_LOCUS40058</name>
</gene>
<proteinExistence type="predicted"/>
<feature type="region of interest" description="Disordered" evidence="1">
    <location>
        <begin position="118"/>
        <end position="155"/>
    </location>
</feature>
<feature type="region of interest" description="Disordered" evidence="1">
    <location>
        <begin position="41"/>
        <end position="95"/>
    </location>
</feature>
<organism evidence="2 3">
    <name type="scientific">Rotaria sordida</name>
    <dbReference type="NCBI Taxonomy" id="392033"/>
    <lineage>
        <taxon>Eukaryota</taxon>
        <taxon>Metazoa</taxon>
        <taxon>Spiralia</taxon>
        <taxon>Gnathifera</taxon>
        <taxon>Rotifera</taxon>
        <taxon>Eurotatoria</taxon>
        <taxon>Bdelloidea</taxon>
        <taxon>Philodinida</taxon>
        <taxon>Philodinidae</taxon>
        <taxon>Rotaria</taxon>
    </lineage>
</organism>
<dbReference type="Proteomes" id="UP000663836">
    <property type="component" value="Unassembled WGS sequence"/>
</dbReference>
<dbReference type="EMBL" id="CAJOBD010032820">
    <property type="protein sequence ID" value="CAF4290728.1"/>
    <property type="molecule type" value="Genomic_DNA"/>
</dbReference>
<evidence type="ECO:0000256" key="1">
    <source>
        <dbReference type="SAM" id="MobiDB-lite"/>
    </source>
</evidence>
<name>A0A820HAT5_9BILA</name>
<sequence>MEKGEIKICGNTQPLTIVSKGTKAQMHLDKTKFARQTGSEEIDLGNFIESEDEKENQEQDLDMPTSLVQTLSTPQGSTTSKENLTNNKLFQSYSSSRSTDISEYTSIHHLDFDTVFNSPLTSKKRSHDSSSLDASEDDADDEGKTVPVADESYLP</sequence>
<accession>A0A820HAT5</accession>